<dbReference type="RefSeq" id="WP_175606269.1">
    <property type="nucleotide sequence ID" value="NZ_JABWGO010000020.1"/>
</dbReference>
<gene>
    <name evidence="2" type="ORF">HT134_42995</name>
</gene>
<name>A0A7Y6IYM4_9ACTN</name>
<dbReference type="PANTHER" id="PTHR40697">
    <property type="entry name" value="ACETOIN CATABOLISM PROTEIN X"/>
    <property type="match status" value="1"/>
</dbReference>
<dbReference type="Pfam" id="PF01513">
    <property type="entry name" value="NAD_kinase"/>
    <property type="match status" value="1"/>
</dbReference>
<protein>
    <submittedName>
        <fullName evidence="2">NAD(+)/NADH kinase</fullName>
    </submittedName>
</protein>
<comment type="caution">
    <text evidence="2">The sequence shown here is derived from an EMBL/GenBank/DDBJ whole genome shotgun (WGS) entry which is preliminary data.</text>
</comment>
<dbReference type="SUPFAM" id="SSF111331">
    <property type="entry name" value="NAD kinase/diacylglycerol kinase-like"/>
    <property type="match status" value="1"/>
</dbReference>
<dbReference type="GO" id="GO:0051287">
    <property type="term" value="F:NAD binding"/>
    <property type="evidence" value="ECO:0007669"/>
    <property type="project" value="UniProtKB-ARBA"/>
</dbReference>
<dbReference type="PANTHER" id="PTHR40697:SF2">
    <property type="entry name" value="ATP-NAD KINASE-RELATED"/>
    <property type="match status" value="1"/>
</dbReference>
<dbReference type="AlphaFoldDB" id="A0A7Y6IYM4"/>
<feature type="compositionally biased region" description="Low complexity" evidence="1">
    <location>
        <begin position="180"/>
        <end position="195"/>
    </location>
</feature>
<feature type="region of interest" description="Disordered" evidence="1">
    <location>
        <begin position="180"/>
        <end position="210"/>
    </location>
</feature>
<dbReference type="InterPro" id="IPR039065">
    <property type="entry name" value="AcoX-like"/>
</dbReference>
<dbReference type="Pfam" id="PF20143">
    <property type="entry name" value="NAD_kinase_C"/>
    <property type="match status" value="1"/>
</dbReference>
<keyword evidence="2" id="KW-0418">Kinase</keyword>
<dbReference type="GO" id="GO:0006741">
    <property type="term" value="P:NADP+ biosynthetic process"/>
    <property type="evidence" value="ECO:0007669"/>
    <property type="project" value="InterPro"/>
</dbReference>
<keyword evidence="3" id="KW-1185">Reference proteome</keyword>
<evidence type="ECO:0000313" key="3">
    <source>
        <dbReference type="Proteomes" id="UP000546126"/>
    </source>
</evidence>
<dbReference type="InterPro" id="IPR002504">
    <property type="entry name" value="NADK"/>
</dbReference>
<dbReference type="GO" id="GO:0003951">
    <property type="term" value="F:NAD+ kinase activity"/>
    <property type="evidence" value="ECO:0007669"/>
    <property type="project" value="InterPro"/>
</dbReference>
<proteinExistence type="predicted"/>
<evidence type="ECO:0000256" key="1">
    <source>
        <dbReference type="SAM" id="MobiDB-lite"/>
    </source>
</evidence>
<dbReference type="GO" id="GO:0005524">
    <property type="term" value="F:ATP binding"/>
    <property type="evidence" value="ECO:0007669"/>
    <property type="project" value="UniProtKB-ARBA"/>
</dbReference>
<dbReference type="EMBL" id="JABWGO010000020">
    <property type="protein sequence ID" value="NUW46826.1"/>
    <property type="molecule type" value="Genomic_DNA"/>
</dbReference>
<accession>A0A7Y6IYM4</accession>
<sequence>MSAGVSVGLVVNPVAGLGGAAGLKGSDGAEVQRAALARGATPRAGERAARAVRALLSRRPGTRLVTVPGPMGEHSARAAGAPYDLVRAGLASEPGPSAATTARDTRRAVLAMAGVDLLLFAGGDGTARDVLDAVRELRERGERVPPVLGIPAGVKVYSGCFAVSPAAAGTLAAAYLSATPGGSATPGRSGTPGLPGTSGGSGTPGGGPGRAALAEAEVVDLDEERYRQGLVSPVLYGALPVPAAPAALSGRKAGSSGTAPGTVEGIAREVVSRMRPGVRHVLGPGATTRAVGRELGLATTLLGVDVVERVEAVEAVEAVEGAEGAEGGERDGAGGRLVAADVSEAELAGLVGGRETVLVLSVIGGQGFVLGRGNQQVSPRVLRAVLGDAPGARTGRLLVLATQQKLAALGGRPLLADSGDEDLDRMLAGHVQVITGYHESTIYRISAASEESNG</sequence>
<organism evidence="2 3">
    <name type="scientific">Nonomuraea rhodomycinica</name>
    <dbReference type="NCBI Taxonomy" id="1712872"/>
    <lineage>
        <taxon>Bacteria</taxon>
        <taxon>Bacillati</taxon>
        <taxon>Actinomycetota</taxon>
        <taxon>Actinomycetes</taxon>
        <taxon>Streptosporangiales</taxon>
        <taxon>Streptosporangiaceae</taxon>
        <taxon>Nonomuraea</taxon>
    </lineage>
</organism>
<dbReference type="InterPro" id="IPR016064">
    <property type="entry name" value="NAD/diacylglycerol_kinase_sf"/>
</dbReference>
<dbReference type="Proteomes" id="UP000546126">
    <property type="component" value="Unassembled WGS sequence"/>
</dbReference>
<keyword evidence="2" id="KW-0808">Transferase</keyword>
<evidence type="ECO:0000313" key="2">
    <source>
        <dbReference type="EMBL" id="NUW46826.1"/>
    </source>
</evidence>
<feature type="compositionally biased region" description="Gly residues" evidence="1">
    <location>
        <begin position="196"/>
        <end position="209"/>
    </location>
</feature>
<reference evidence="2 3" key="1">
    <citation type="submission" date="2020-06" db="EMBL/GenBank/DDBJ databases">
        <authorList>
            <person name="Chanama M."/>
        </authorList>
    </citation>
    <scope>NUCLEOTIDE SEQUENCE [LARGE SCALE GENOMIC DNA]</scope>
    <source>
        <strain evidence="2 3">TBRC6557</strain>
    </source>
</reference>